<evidence type="ECO:0000313" key="9">
    <source>
        <dbReference type="Proteomes" id="UP000219252"/>
    </source>
</evidence>
<evidence type="ECO:0000256" key="2">
    <source>
        <dbReference type="ARBA" id="ARBA00022679"/>
    </source>
</evidence>
<dbReference type="CDD" id="cd00315">
    <property type="entry name" value="Cyt_C5_DNA_methylase"/>
    <property type="match status" value="1"/>
</dbReference>
<organism evidence="8 9">
    <name type="scientific">Ureibacillus acetophenoni</name>
    <dbReference type="NCBI Taxonomy" id="614649"/>
    <lineage>
        <taxon>Bacteria</taxon>
        <taxon>Bacillati</taxon>
        <taxon>Bacillota</taxon>
        <taxon>Bacilli</taxon>
        <taxon>Bacillales</taxon>
        <taxon>Caryophanaceae</taxon>
        <taxon>Ureibacillus</taxon>
    </lineage>
</organism>
<feature type="active site" evidence="5">
    <location>
        <position position="78"/>
    </location>
</feature>
<evidence type="ECO:0000256" key="4">
    <source>
        <dbReference type="ARBA" id="ARBA00022747"/>
    </source>
</evidence>
<dbReference type="PANTHER" id="PTHR10629">
    <property type="entry name" value="CYTOSINE-SPECIFIC METHYLTRANSFERASE"/>
    <property type="match status" value="1"/>
</dbReference>
<evidence type="ECO:0000256" key="7">
    <source>
        <dbReference type="RuleBase" id="RU000417"/>
    </source>
</evidence>
<dbReference type="GO" id="GO:0044027">
    <property type="term" value="P:negative regulation of gene expression via chromosomal CpG island methylation"/>
    <property type="evidence" value="ECO:0007669"/>
    <property type="project" value="TreeGrafter"/>
</dbReference>
<dbReference type="GO" id="GO:0003677">
    <property type="term" value="F:DNA binding"/>
    <property type="evidence" value="ECO:0007669"/>
    <property type="project" value="TreeGrafter"/>
</dbReference>
<dbReference type="InterPro" id="IPR050390">
    <property type="entry name" value="C5-Methyltransferase"/>
</dbReference>
<dbReference type="EC" id="2.1.1.37" evidence="7"/>
<dbReference type="SUPFAM" id="SSF53335">
    <property type="entry name" value="S-adenosyl-L-methionine-dependent methyltransferases"/>
    <property type="match status" value="1"/>
</dbReference>
<dbReference type="OrthoDB" id="9813719at2"/>
<dbReference type="PRINTS" id="PR00105">
    <property type="entry name" value="C5METTRFRASE"/>
</dbReference>
<dbReference type="GO" id="GO:0003886">
    <property type="term" value="F:DNA (cytosine-5-)-methyltransferase activity"/>
    <property type="evidence" value="ECO:0007669"/>
    <property type="project" value="UniProtKB-EC"/>
</dbReference>
<dbReference type="PROSITE" id="PS51679">
    <property type="entry name" value="SAM_MT_C5"/>
    <property type="match status" value="1"/>
</dbReference>
<keyword evidence="4" id="KW-0680">Restriction system</keyword>
<keyword evidence="9" id="KW-1185">Reference proteome</keyword>
<dbReference type="InterPro" id="IPR031303">
    <property type="entry name" value="C5_meth_CS"/>
</dbReference>
<dbReference type="EMBL" id="OBQC01000010">
    <property type="protein sequence ID" value="SOC41458.1"/>
    <property type="molecule type" value="Genomic_DNA"/>
</dbReference>
<dbReference type="InterPro" id="IPR001525">
    <property type="entry name" value="C5_MeTfrase"/>
</dbReference>
<sequence length="417" mass="47560">MPQKTLITLFSGAGGMDLGFKKAGFDILWACDFNKDAVNTYRKNIGDHIDLVDIKTVDSKDIPGTPKEVDVIIGGFPCQGFSVANNNRSMKDERNFLYLEMLRIINDKQPKFFVAENVKGLISMAGGKVIEMIIEDFKKIGYKVEYKLLNAADYGVPQARERVIIIGNRIGAENIFPEPTHADLSKTTDLFSFEKELLPHITVEEAIGYLADVEIQNGKTSEYVLVNGEKIYNHIASTTVHDTFFGRKYEVDQAEICDYLKYWRSKSGWSTKRIDEHFGYRHTAGHWFRKDNKSGSIPKPSDWWELKRLLGFDDKYDEVVTTFVEKEIKFEQSLRITNWDRPSDTITATSPEIHVNRQRRLSARECAILQSFPNDFIFTGSLNSMYRQIGNAVPVLLAEKIATKIVEQIETVELVTV</sequence>
<comment type="similarity">
    <text evidence="5 6">Belongs to the class I-like SAM-binding methyltransferase superfamily. C5-methyltransferase family.</text>
</comment>
<dbReference type="PROSITE" id="PS00095">
    <property type="entry name" value="C5_MTASE_2"/>
    <property type="match status" value="1"/>
</dbReference>
<dbReference type="NCBIfam" id="TIGR00675">
    <property type="entry name" value="dcm"/>
    <property type="match status" value="1"/>
</dbReference>
<dbReference type="Pfam" id="PF00145">
    <property type="entry name" value="DNA_methylase"/>
    <property type="match status" value="1"/>
</dbReference>
<dbReference type="PROSITE" id="PS00094">
    <property type="entry name" value="C5_MTASE_1"/>
    <property type="match status" value="1"/>
</dbReference>
<keyword evidence="3 5" id="KW-0949">S-adenosyl-L-methionine</keyword>
<dbReference type="InterPro" id="IPR018117">
    <property type="entry name" value="C5_DNA_meth_AS"/>
</dbReference>
<dbReference type="GO" id="GO:0032259">
    <property type="term" value="P:methylation"/>
    <property type="evidence" value="ECO:0007669"/>
    <property type="project" value="UniProtKB-KW"/>
</dbReference>
<evidence type="ECO:0000256" key="6">
    <source>
        <dbReference type="RuleBase" id="RU000416"/>
    </source>
</evidence>
<dbReference type="GO" id="GO:0009307">
    <property type="term" value="P:DNA restriction-modification system"/>
    <property type="evidence" value="ECO:0007669"/>
    <property type="project" value="UniProtKB-KW"/>
</dbReference>
<evidence type="ECO:0000256" key="5">
    <source>
        <dbReference type="PROSITE-ProRule" id="PRU01016"/>
    </source>
</evidence>
<dbReference type="PANTHER" id="PTHR10629:SF52">
    <property type="entry name" value="DNA (CYTOSINE-5)-METHYLTRANSFERASE 1"/>
    <property type="match status" value="1"/>
</dbReference>
<dbReference type="RefSeq" id="WP_097150108.1">
    <property type="nucleotide sequence ID" value="NZ_OBQC01000010.1"/>
</dbReference>
<reference evidence="9" key="1">
    <citation type="submission" date="2017-08" db="EMBL/GenBank/DDBJ databases">
        <authorList>
            <person name="Varghese N."/>
            <person name="Submissions S."/>
        </authorList>
    </citation>
    <scope>NUCLEOTIDE SEQUENCE [LARGE SCALE GENOMIC DNA]</scope>
    <source>
        <strain evidence="9">JC23</strain>
    </source>
</reference>
<name>A0A285UJ73_9BACL</name>
<protein>
    <recommendedName>
        <fullName evidence="7">Cytosine-specific methyltransferase</fullName>
        <ecNumber evidence="7">2.1.1.37</ecNumber>
    </recommendedName>
</protein>
<comment type="catalytic activity">
    <reaction evidence="7">
        <text>a 2'-deoxycytidine in DNA + S-adenosyl-L-methionine = a 5-methyl-2'-deoxycytidine in DNA + S-adenosyl-L-homocysteine + H(+)</text>
        <dbReference type="Rhea" id="RHEA:13681"/>
        <dbReference type="Rhea" id="RHEA-COMP:11369"/>
        <dbReference type="Rhea" id="RHEA-COMP:11370"/>
        <dbReference type="ChEBI" id="CHEBI:15378"/>
        <dbReference type="ChEBI" id="CHEBI:57856"/>
        <dbReference type="ChEBI" id="CHEBI:59789"/>
        <dbReference type="ChEBI" id="CHEBI:85452"/>
        <dbReference type="ChEBI" id="CHEBI:85454"/>
        <dbReference type="EC" id="2.1.1.37"/>
    </reaction>
</comment>
<dbReference type="Proteomes" id="UP000219252">
    <property type="component" value="Unassembled WGS sequence"/>
</dbReference>
<evidence type="ECO:0000313" key="8">
    <source>
        <dbReference type="EMBL" id="SOC41458.1"/>
    </source>
</evidence>
<accession>A0A285UJ73</accession>
<dbReference type="AlphaFoldDB" id="A0A285UJ73"/>
<dbReference type="InterPro" id="IPR029063">
    <property type="entry name" value="SAM-dependent_MTases_sf"/>
</dbReference>
<dbReference type="Gene3D" id="3.90.120.10">
    <property type="entry name" value="DNA Methylase, subunit A, domain 2"/>
    <property type="match status" value="1"/>
</dbReference>
<proteinExistence type="inferred from homology"/>
<dbReference type="Gene3D" id="3.40.50.150">
    <property type="entry name" value="Vaccinia Virus protein VP39"/>
    <property type="match status" value="1"/>
</dbReference>
<evidence type="ECO:0000256" key="3">
    <source>
        <dbReference type="ARBA" id="ARBA00022691"/>
    </source>
</evidence>
<evidence type="ECO:0000256" key="1">
    <source>
        <dbReference type="ARBA" id="ARBA00022603"/>
    </source>
</evidence>
<keyword evidence="2 5" id="KW-0808">Transferase</keyword>
<gene>
    <name evidence="8" type="ORF">SAMN05877842_11069</name>
</gene>
<keyword evidence="1 5" id="KW-0489">Methyltransferase</keyword>